<comment type="similarity">
    <text evidence="1">Belongs to the Necrosis inducing protein (NPP1) family.</text>
</comment>
<feature type="signal peptide" evidence="3">
    <location>
        <begin position="1"/>
        <end position="23"/>
    </location>
</feature>
<gene>
    <name evidence="4" type="ORF">GGX14DRAFT_372620</name>
    <name evidence="5" type="ORF">GGX14DRAFT_536374</name>
</gene>
<keyword evidence="6" id="KW-1185">Reference proteome</keyword>
<dbReference type="Proteomes" id="UP001219525">
    <property type="component" value="Unassembled WGS sequence"/>
</dbReference>
<comment type="caution">
    <text evidence="4">The sequence shown here is derived from an EMBL/GenBank/DDBJ whole genome shotgun (WGS) entry which is preliminary data.</text>
</comment>
<organism evidence="4 6">
    <name type="scientific">Mycena pura</name>
    <dbReference type="NCBI Taxonomy" id="153505"/>
    <lineage>
        <taxon>Eukaryota</taxon>
        <taxon>Fungi</taxon>
        <taxon>Dikarya</taxon>
        <taxon>Basidiomycota</taxon>
        <taxon>Agaricomycotina</taxon>
        <taxon>Agaricomycetes</taxon>
        <taxon>Agaricomycetidae</taxon>
        <taxon>Agaricales</taxon>
        <taxon>Marasmiineae</taxon>
        <taxon>Mycenaceae</taxon>
        <taxon>Mycena</taxon>
    </lineage>
</organism>
<feature type="chain" id="PRO_5042441803" evidence="3">
    <location>
        <begin position="24"/>
        <end position="242"/>
    </location>
</feature>
<dbReference type="EMBL" id="JARJCW010000062">
    <property type="protein sequence ID" value="KAJ7200596.1"/>
    <property type="molecule type" value="Genomic_DNA"/>
</dbReference>
<evidence type="ECO:0000256" key="1">
    <source>
        <dbReference type="ARBA" id="ARBA00009520"/>
    </source>
</evidence>
<keyword evidence="3" id="KW-0732">Signal</keyword>
<evidence type="ECO:0000256" key="2">
    <source>
        <dbReference type="ARBA" id="ARBA00023026"/>
    </source>
</evidence>
<evidence type="ECO:0000256" key="3">
    <source>
        <dbReference type="SAM" id="SignalP"/>
    </source>
</evidence>
<proteinExistence type="inferred from homology"/>
<dbReference type="EMBL" id="JARJCW010000065">
    <property type="protein sequence ID" value="KAJ7199938.1"/>
    <property type="molecule type" value="Genomic_DNA"/>
</dbReference>
<protein>
    <submittedName>
        <fullName evidence="4">NPP1 domain protein</fullName>
    </submittedName>
</protein>
<reference evidence="4" key="1">
    <citation type="submission" date="2023-03" db="EMBL/GenBank/DDBJ databases">
        <title>Massive genome expansion in bonnet fungi (Mycena s.s.) driven by repeated elements and novel gene families across ecological guilds.</title>
        <authorList>
            <consortium name="Lawrence Berkeley National Laboratory"/>
            <person name="Harder C.B."/>
            <person name="Miyauchi S."/>
            <person name="Viragh M."/>
            <person name="Kuo A."/>
            <person name="Thoen E."/>
            <person name="Andreopoulos B."/>
            <person name="Lu D."/>
            <person name="Skrede I."/>
            <person name="Drula E."/>
            <person name="Henrissat B."/>
            <person name="Morin E."/>
            <person name="Kohler A."/>
            <person name="Barry K."/>
            <person name="LaButti K."/>
            <person name="Morin E."/>
            <person name="Salamov A."/>
            <person name="Lipzen A."/>
            <person name="Mereny Z."/>
            <person name="Hegedus B."/>
            <person name="Baldrian P."/>
            <person name="Stursova M."/>
            <person name="Weitz H."/>
            <person name="Taylor A."/>
            <person name="Grigoriev I.V."/>
            <person name="Nagy L.G."/>
            <person name="Martin F."/>
            <person name="Kauserud H."/>
        </authorList>
    </citation>
    <scope>NUCLEOTIDE SEQUENCE</scope>
    <source>
        <strain evidence="4">9144</strain>
    </source>
</reference>
<evidence type="ECO:0000313" key="6">
    <source>
        <dbReference type="Proteomes" id="UP001219525"/>
    </source>
</evidence>
<name>A0AAD6Y8X0_9AGAR</name>
<dbReference type="PANTHER" id="PTHR33657:SF8">
    <property type="entry name" value="DOMAIN PROTEIN, PUTATIVE (AFU_ORTHOLOGUE AFUA_5G00600)-RELATED"/>
    <property type="match status" value="1"/>
</dbReference>
<evidence type="ECO:0000313" key="4">
    <source>
        <dbReference type="EMBL" id="KAJ7199938.1"/>
    </source>
</evidence>
<keyword evidence="2" id="KW-0843">Virulence</keyword>
<dbReference type="AlphaFoldDB" id="A0AAD6Y8X0"/>
<dbReference type="PANTHER" id="PTHR33657">
    <property type="entry name" value="DOMAIN PROTEIN, PUTATIVE (AFU_ORTHOLOGUE AFUA_5G00600)-RELATED"/>
    <property type="match status" value="1"/>
</dbReference>
<sequence length="242" mass="25142">MRYLSFLKQTFTAGLLSIALASAVPIAERAVIDSDAVVGFPQTVPSGVTGQVYLAYQPHLEVVNGCVPFPAVDAEGNTGGGLNPTGPTNGDCSSSVGQVYVRSGTSGGHFALMYAWYFPKDEPFSGAGHRHDWEGAIVWLSSATSTSTTNILAVCPSAHGAWDCSTDGFSLAGTSPLIQYESIFPLDHSMGLTTTVGGTQPLIAWEDLPAAAQNALQTTDFGAAIVPFKDSTFAGNLAAATF</sequence>
<dbReference type="Pfam" id="PF05630">
    <property type="entry name" value="NPP1"/>
    <property type="match status" value="1"/>
</dbReference>
<dbReference type="PIRSF" id="PIRSF029958">
    <property type="entry name" value="Necrosis-inducing_protein"/>
    <property type="match status" value="1"/>
</dbReference>
<accession>A0AAD6Y8X0</accession>
<dbReference type="InterPro" id="IPR008701">
    <property type="entry name" value="NPP1"/>
</dbReference>
<evidence type="ECO:0000313" key="5">
    <source>
        <dbReference type="EMBL" id="KAJ7200596.1"/>
    </source>
</evidence>